<dbReference type="Gene3D" id="2.60.40.10">
    <property type="entry name" value="Immunoglobulins"/>
    <property type="match status" value="1"/>
</dbReference>
<feature type="compositionally biased region" description="Basic and acidic residues" evidence="6">
    <location>
        <begin position="223"/>
        <end position="236"/>
    </location>
</feature>
<name>A0AAZ1XI60_OREAU</name>
<proteinExistence type="predicted"/>
<keyword evidence="5" id="KW-0393">Immunoglobulin domain</keyword>
<feature type="chain" id="PRO_5044245258" description="Ig-like domain-containing protein" evidence="8">
    <location>
        <begin position="22"/>
        <end position="487"/>
    </location>
</feature>
<keyword evidence="2 7" id="KW-0812">Transmembrane</keyword>
<dbReference type="PANTHER" id="PTHR24100">
    <property type="entry name" value="BUTYROPHILIN"/>
    <property type="match status" value="1"/>
</dbReference>
<organism evidence="10 11">
    <name type="scientific">Oreochromis aureus</name>
    <name type="common">Israeli tilapia</name>
    <name type="synonym">Chromis aureus</name>
    <dbReference type="NCBI Taxonomy" id="47969"/>
    <lineage>
        <taxon>Eukaryota</taxon>
        <taxon>Metazoa</taxon>
        <taxon>Chordata</taxon>
        <taxon>Craniata</taxon>
        <taxon>Vertebrata</taxon>
        <taxon>Euteleostomi</taxon>
        <taxon>Actinopterygii</taxon>
        <taxon>Neopterygii</taxon>
        <taxon>Teleostei</taxon>
        <taxon>Neoteleostei</taxon>
        <taxon>Acanthomorphata</taxon>
        <taxon>Ovalentaria</taxon>
        <taxon>Cichlomorphae</taxon>
        <taxon>Cichliformes</taxon>
        <taxon>Cichlidae</taxon>
        <taxon>African cichlids</taxon>
        <taxon>Pseudocrenilabrinae</taxon>
        <taxon>Oreochromini</taxon>
        <taxon>Oreochromis</taxon>
    </lineage>
</organism>
<evidence type="ECO:0000256" key="7">
    <source>
        <dbReference type="SAM" id="Phobius"/>
    </source>
</evidence>
<dbReference type="Pfam" id="PF22705">
    <property type="entry name" value="C2-set_3"/>
    <property type="match status" value="1"/>
</dbReference>
<evidence type="ECO:0000256" key="8">
    <source>
        <dbReference type="SAM" id="SignalP"/>
    </source>
</evidence>
<feature type="domain" description="Ig-like" evidence="9">
    <location>
        <begin position="25"/>
        <end position="113"/>
    </location>
</feature>
<evidence type="ECO:0000313" key="11">
    <source>
        <dbReference type="Proteomes" id="UP000472276"/>
    </source>
</evidence>
<dbReference type="InterPro" id="IPR036179">
    <property type="entry name" value="Ig-like_dom_sf"/>
</dbReference>
<feature type="region of interest" description="Disordered" evidence="6">
    <location>
        <begin position="332"/>
        <end position="367"/>
    </location>
</feature>
<comment type="subcellular location">
    <subcellularLocation>
        <location evidence="1">Membrane</location>
    </subcellularLocation>
</comment>
<dbReference type="InterPro" id="IPR053896">
    <property type="entry name" value="BTN3A2-like_Ig-C"/>
</dbReference>
<reference evidence="10" key="3">
    <citation type="submission" date="2025-09" db="UniProtKB">
        <authorList>
            <consortium name="Ensembl"/>
        </authorList>
    </citation>
    <scope>IDENTIFICATION</scope>
</reference>
<dbReference type="GO" id="GO:0005102">
    <property type="term" value="F:signaling receptor binding"/>
    <property type="evidence" value="ECO:0007669"/>
    <property type="project" value="TreeGrafter"/>
</dbReference>
<dbReference type="Proteomes" id="UP000472276">
    <property type="component" value="Unassembled WGS sequence"/>
</dbReference>
<dbReference type="InterPro" id="IPR007110">
    <property type="entry name" value="Ig-like_dom"/>
</dbReference>
<dbReference type="InterPro" id="IPR050504">
    <property type="entry name" value="IgSF_BTN/MOG"/>
</dbReference>
<gene>
    <name evidence="10" type="primary">LOC120438926</name>
</gene>
<evidence type="ECO:0000256" key="1">
    <source>
        <dbReference type="ARBA" id="ARBA00004370"/>
    </source>
</evidence>
<dbReference type="Ensembl" id="ENSOABT00000074406.1">
    <property type="protein sequence ID" value="ENSOABP00000067292.1"/>
    <property type="gene ID" value="ENSOABG00000039740.1"/>
</dbReference>
<reference evidence="10" key="2">
    <citation type="submission" date="2025-08" db="UniProtKB">
        <authorList>
            <consortium name="Ensembl"/>
        </authorList>
    </citation>
    <scope>IDENTIFICATION</scope>
</reference>
<evidence type="ECO:0000256" key="3">
    <source>
        <dbReference type="ARBA" id="ARBA00022989"/>
    </source>
</evidence>
<evidence type="ECO:0000256" key="4">
    <source>
        <dbReference type="ARBA" id="ARBA00023136"/>
    </source>
</evidence>
<evidence type="ECO:0000259" key="9">
    <source>
        <dbReference type="PROSITE" id="PS50835"/>
    </source>
</evidence>
<evidence type="ECO:0000256" key="5">
    <source>
        <dbReference type="ARBA" id="ARBA00023319"/>
    </source>
</evidence>
<dbReference type="GO" id="GO:0009897">
    <property type="term" value="C:external side of plasma membrane"/>
    <property type="evidence" value="ECO:0007669"/>
    <property type="project" value="TreeGrafter"/>
</dbReference>
<feature type="transmembrane region" description="Helical" evidence="7">
    <location>
        <begin position="126"/>
        <end position="148"/>
    </location>
</feature>
<dbReference type="SUPFAM" id="SSF48726">
    <property type="entry name" value="Immunoglobulin"/>
    <property type="match status" value="1"/>
</dbReference>
<evidence type="ECO:0000256" key="2">
    <source>
        <dbReference type="ARBA" id="ARBA00022692"/>
    </source>
</evidence>
<feature type="signal peptide" evidence="8">
    <location>
        <begin position="1"/>
        <end position="21"/>
    </location>
</feature>
<dbReference type="InterPro" id="IPR013783">
    <property type="entry name" value="Ig-like_fold"/>
</dbReference>
<evidence type="ECO:0000313" key="10">
    <source>
        <dbReference type="Ensembl" id="ENSOABP00000067292.1"/>
    </source>
</evidence>
<evidence type="ECO:0000256" key="6">
    <source>
        <dbReference type="SAM" id="MobiDB-lite"/>
    </source>
</evidence>
<keyword evidence="11" id="KW-1185">Reference proteome</keyword>
<dbReference type="GO" id="GO:0001817">
    <property type="term" value="P:regulation of cytokine production"/>
    <property type="evidence" value="ECO:0007669"/>
    <property type="project" value="TreeGrafter"/>
</dbReference>
<dbReference type="AlphaFoldDB" id="A0AAZ1XI60"/>
<dbReference type="GO" id="GO:0050852">
    <property type="term" value="P:T cell receptor signaling pathway"/>
    <property type="evidence" value="ECO:0007669"/>
    <property type="project" value="TreeGrafter"/>
</dbReference>
<dbReference type="PROSITE" id="PS50835">
    <property type="entry name" value="IG_LIKE"/>
    <property type="match status" value="1"/>
</dbReference>
<reference evidence="11" key="1">
    <citation type="submission" date="2020-03" db="EMBL/GenBank/DDBJ databases">
        <title>Evolution of repeat sequences and sex chromosomes of tilapia species revealed by chromosome-level genomes.</title>
        <authorList>
            <person name="Xu L."/>
            <person name="Tao W."/>
            <person name="Wang D."/>
            <person name="Zhou Q."/>
        </authorList>
    </citation>
    <scope>NUCLEOTIDE SEQUENCE [LARGE SCALE GENOMIC DNA]</scope>
    <source>
        <strain evidence="11">Israel</strain>
    </source>
</reference>
<accession>A0AAZ1XI60</accession>
<dbReference type="FunFam" id="2.60.40.10:FF:000088">
    <property type="entry name" value="Butyrophilin subfamily 1 member A1"/>
    <property type="match status" value="1"/>
</dbReference>
<keyword evidence="4 7" id="KW-0472">Membrane</keyword>
<keyword evidence="8" id="KW-0732">Signal</keyword>
<protein>
    <recommendedName>
        <fullName evidence="9">Ig-like domain-containing protein</fullName>
    </recommendedName>
</protein>
<feature type="region of interest" description="Disordered" evidence="6">
    <location>
        <begin position="223"/>
        <end position="243"/>
    </location>
</feature>
<keyword evidence="3 7" id="KW-1133">Transmembrane helix</keyword>
<dbReference type="PANTHER" id="PTHR24100:SF151">
    <property type="entry name" value="ICOS LIGAND"/>
    <property type="match status" value="1"/>
</dbReference>
<sequence>MLQVYFYTSVLFFVFCSVSDAISVPVISLSAINKARSGVVLQCESAGWYPEPELLWLDGEGNLLSAGPTETLRGPDDLYTVSSRVTVEKRHSNNITCRVQQRNTNQSRETHIHVPDDFFPLMCSPAVPIIVCLTVCTILIVASGLFMFKWRQPVTKTRRNQLDEMEKGEKYSYSQRDINQEENEHKKLMAHEPVPPEVLEEGANTSSHLLSAKHVEDEAVEDMENKAEMNETEEKQGNQAAESQSSWFPLFRYSFKNLQNTQHGREDPVREVTTLKEKQCESKIHLKSVIKNQGSDKDLTELKGENEQVDSLMASINALNDEKQQLQKLLETREKEAENQKQADKKLSEELRETQKQLDNKTEENKQIKRHVDSLLASINSLKDEKQLQKLLETREKELEKWKEATKGLKEEVEKKKSEISELKTELSKQLSIEERKEAQTESQLNEVLIKNKELTRRLKEEIEKREQVKKEMEKLKNELTKLKVDH</sequence>